<dbReference type="InterPro" id="IPR001019">
    <property type="entry name" value="Gprotein_alpha_su"/>
</dbReference>
<keyword evidence="2 4" id="KW-0342">GTP-binding</keyword>
<evidence type="ECO:0000256" key="4">
    <source>
        <dbReference type="PIRSR" id="PIRSR601019-1"/>
    </source>
</evidence>
<dbReference type="InterPro" id="IPR011025">
    <property type="entry name" value="GproteinA_insert"/>
</dbReference>
<comment type="caution">
    <text evidence="6">The sequence shown here is derived from an EMBL/GenBank/DDBJ whole genome shotgun (WGS) entry which is preliminary data.</text>
</comment>
<feature type="binding site" evidence="4">
    <location>
        <begin position="80"/>
        <end position="85"/>
    </location>
    <ligand>
        <name>GTP</name>
        <dbReference type="ChEBI" id="CHEBI:37565"/>
    </ligand>
</feature>
<evidence type="ECO:0000256" key="3">
    <source>
        <dbReference type="ARBA" id="ARBA00023224"/>
    </source>
</evidence>
<dbReference type="GO" id="GO:0005834">
    <property type="term" value="C:heterotrimeric G-protein complex"/>
    <property type="evidence" value="ECO:0007669"/>
    <property type="project" value="TreeGrafter"/>
</dbReference>
<dbReference type="GO" id="GO:0046872">
    <property type="term" value="F:metal ion binding"/>
    <property type="evidence" value="ECO:0007669"/>
    <property type="project" value="UniProtKB-KW"/>
</dbReference>
<dbReference type="AlphaFoldDB" id="A0AAD7GPB8"/>
<accession>A0AAD7GPB8</accession>
<keyword evidence="5" id="KW-0479">Metal-binding</keyword>
<evidence type="ECO:0000256" key="1">
    <source>
        <dbReference type="ARBA" id="ARBA00022741"/>
    </source>
</evidence>
<dbReference type="Gene3D" id="3.40.50.300">
    <property type="entry name" value="P-loop containing nucleotide triphosphate hydrolases"/>
    <property type="match status" value="1"/>
</dbReference>
<dbReference type="PANTHER" id="PTHR10218:SF360">
    <property type="entry name" value="GUANINE NUCLEOTIDE-BINDING PROTEIN SUBUNIT ALPHA HOMOLOG"/>
    <property type="match status" value="1"/>
</dbReference>
<dbReference type="GO" id="GO:0001664">
    <property type="term" value="F:G protein-coupled receptor binding"/>
    <property type="evidence" value="ECO:0007669"/>
    <property type="project" value="TreeGrafter"/>
</dbReference>
<dbReference type="GO" id="GO:0003924">
    <property type="term" value="F:GTPase activity"/>
    <property type="evidence" value="ECO:0007669"/>
    <property type="project" value="InterPro"/>
</dbReference>
<keyword evidence="7" id="KW-1185">Reference proteome</keyword>
<organism evidence="6 7">
    <name type="scientific">Mycena rosella</name>
    <name type="common">Pink bonnet</name>
    <name type="synonym">Agaricus rosellus</name>
    <dbReference type="NCBI Taxonomy" id="1033263"/>
    <lineage>
        <taxon>Eukaryota</taxon>
        <taxon>Fungi</taxon>
        <taxon>Dikarya</taxon>
        <taxon>Basidiomycota</taxon>
        <taxon>Agaricomycotina</taxon>
        <taxon>Agaricomycetes</taxon>
        <taxon>Agaricomycetidae</taxon>
        <taxon>Agaricales</taxon>
        <taxon>Marasmiineae</taxon>
        <taxon>Mycenaceae</taxon>
        <taxon>Mycena</taxon>
    </lineage>
</organism>
<keyword evidence="5" id="KW-0460">Magnesium</keyword>
<feature type="binding site" evidence="5">
    <location>
        <position position="263"/>
    </location>
    <ligand>
        <name>Mg(2+)</name>
        <dbReference type="ChEBI" id="CHEBI:18420"/>
    </ligand>
</feature>
<dbReference type="GO" id="GO:0007188">
    <property type="term" value="P:adenylate cyclase-modulating G protein-coupled receptor signaling pathway"/>
    <property type="evidence" value="ECO:0007669"/>
    <property type="project" value="TreeGrafter"/>
</dbReference>
<dbReference type="PANTHER" id="PTHR10218">
    <property type="entry name" value="GTP-BINDING PROTEIN ALPHA SUBUNIT"/>
    <property type="match status" value="1"/>
</dbReference>
<evidence type="ECO:0000256" key="5">
    <source>
        <dbReference type="PIRSR" id="PIRSR601019-2"/>
    </source>
</evidence>
<evidence type="ECO:0000313" key="7">
    <source>
        <dbReference type="Proteomes" id="UP001221757"/>
    </source>
</evidence>
<dbReference type="SUPFAM" id="SSF47895">
    <property type="entry name" value="Transducin (alpha subunit), insertion domain"/>
    <property type="match status" value="1"/>
</dbReference>
<dbReference type="Gene3D" id="1.10.400.10">
    <property type="entry name" value="GI Alpha 1, domain 2-like"/>
    <property type="match status" value="1"/>
</dbReference>
<evidence type="ECO:0000313" key="6">
    <source>
        <dbReference type="EMBL" id="KAJ7698729.1"/>
    </source>
</evidence>
<protein>
    <submittedName>
        <fullName evidence="6">G-protein alpha subunit-domain-containing protein</fullName>
    </submittedName>
</protein>
<feature type="binding site" evidence="5">
    <location>
        <position position="84"/>
    </location>
    <ligand>
        <name>Mg(2+)</name>
        <dbReference type="ChEBI" id="CHEBI:18420"/>
    </ligand>
</feature>
<proteinExistence type="predicted"/>
<dbReference type="SUPFAM" id="SSF52540">
    <property type="entry name" value="P-loop containing nucleoside triphosphate hydrolases"/>
    <property type="match status" value="1"/>
</dbReference>
<dbReference type="Pfam" id="PF00503">
    <property type="entry name" value="G-alpha"/>
    <property type="match status" value="1"/>
</dbReference>
<keyword evidence="1 4" id="KW-0547">Nucleotide-binding</keyword>
<sequence length="309" mass="34227">MIPDGAELYRRLHEKFAVRRSDDGVYFNSPDNLPDDDEYSTSDDLQITLGTSSEPDEQLGTTDTATPQRTVRLLLLGQSESGKSTLLRQFERLYAPELFERERMKWRGVVQKNVISSMRTVLHAVDPAVLNSTVDSEALSGINSLKTLAAALPDVTDIQNHTSPGEDLTARSELQRTEIHSKQITADSFPSSAELGTATQSVLDSLRGDMMRLWGDPHVQATLQAKQIQLENSPGFFLDDLPRVTAVDYVPSDDDVMRARLETTSPSEHTFKMSGNETWSIIDVGGSKTQVRYPVFLKFGVEPLLSAAP</sequence>
<evidence type="ECO:0000256" key="2">
    <source>
        <dbReference type="ARBA" id="ARBA00023134"/>
    </source>
</evidence>
<dbReference type="SMART" id="SM00275">
    <property type="entry name" value="G_alpha"/>
    <property type="match status" value="1"/>
</dbReference>
<dbReference type="PROSITE" id="PS51882">
    <property type="entry name" value="G_ALPHA"/>
    <property type="match status" value="1"/>
</dbReference>
<dbReference type="GO" id="GO:0031683">
    <property type="term" value="F:G-protein beta/gamma-subunit complex binding"/>
    <property type="evidence" value="ECO:0007669"/>
    <property type="project" value="InterPro"/>
</dbReference>
<reference evidence="6" key="1">
    <citation type="submission" date="2023-03" db="EMBL/GenBank/DDBJ databases">
        <title>Massive genome expansion in bonnet fungi (Mycena s.s.) driven by repeated elements and novel gene families across ecological guilds.</title>
        <authorList>
            <consortium name="Lawrence Berkeley National Laboratory"/>
            <person name="Harder C.B."/>
            <person name="Miyauchi S."/>
            <person name="Viragh M."/>
            <person name="Kuo A."/>
            <person name="Thoen E."/>
            <person name="Andreopoulos B."/>
            <person name="Lu D."/>
            <person name="Skrede I."/>
            <person name="Drula E."/>
            <person name="Henrissat B."/>
            <person name="Morin E."/>
            <person name="Kohler A."/>
            <person name="Barry K."/>
            <person name="LaButti K."/>
            <person name="Morin E."/>
            <person name="Salamov A."/>
            <person name="Lipzen A."/>
            <person name="Mereny Z."/>
            <person name="Hegedus B."/>
            <person name="Baldrian P."/>
            <person name="Stursova M."/>
            <person name="Weitz H."/>
            <person name="Taylor A."/>
            <person name="Grigoriev I.V."/>
            <person name="Nagy L.G."/>
            <person name="Martin F."/>
            <person name="Kauserud H."/>
        </authorList>
    </citation>
    <scope>NUCLEOTIDE SEQUENCE</scope>
    <source>
        <strain evidence="6">CBHHK067</strain>
    </source>
</reference>
<keyword evidence="3" id="KW-0807">Transducer</keyword>
<gene>
    <name evidence="6" type="ORF">B0H17DRAFT_1006729</name>
</gene>
<dbReference type="Proteomes" id="UP001221757">
    <property type="component" value="Unassembled WGS sequence"/>
</dbReference>
<dbReference type="GO" id="GO:0005525">
    <property type="term" value="F:GTP binding"/>
    <property type="evidence" value="ECO:0007669"/>
    <property type="project" value="UniProtKB-KW"/>
</dbReference>
<dbReference type="GO" id="GO:0005737">
    <property type="term" value="C:cytoplasm"/>
    <property type="evidence" value="ECO:0007669"/>
    <property type="project" value="TreeGrafter"/>
</dbReference>
<dbReference type="EMBL" id="JARKIE010000025">
    <property type="protein sequence ID" value="KAJ7698729.1"/>
    <property type="molecule type" value="Genomic_DNA"/>
</dbReference>
<dbReference type="InterPro" id="IPR027417">
    <property type="entry name" value="P-loop_NTPase"/>
</dbReference>
<name>A0AAD7GPB8_MYCRO</name>
<dbReference type="PRINTS" id="PR00318">
    <property type="entry name" value="GPROTEINA"/>
</dbReference>